<dbReference type="Proteomes" id="UP000185696">
    <property type="component" value="Unassembled WGS sequence"/>
</dbReference>
<dbReference type="AlphaFoldDB" id="A0A7Z0WHG0"/>
<protein>
    <submittedName>
        <fullName evidence="1">Uncharacterized protein</fullName>
    </submittedName>
</protein>
<gene>
    <name evidence="1" type="ORF">BLA60_29920</name>
</gene>
<organism evidence="1 2">
    <name type="scientific">Actinophytocola xinjiangensis</name>
    <dbReference type="NCBI Taxonomy" id="485602"/>
    <lineage>
        <taxon>Bacteria</taxon>
        <taxon>Bacillati</taxon>
        <taxon>Actinomycetota</taxon>
        <taxon>Actinomycetes</taxon>
        <taxon>Pseudonocardiales</taxon>
        <taxon>Pseudonocardiaceae</taxon>
    </lineage>
</organism>
<sequence length="147" mass="15500">MSPAQAETSAPAETAARSALVSVTPNAAGIRVCVPAGCGVGYADFYPDGDRMTVCDVYANDLGVRVSVWNQTKDPDVHEYYLSDGNGSGNSCNSKDASDGQPWNMAEKHCFSLGVYQTLDGSQIGPRTVVQVRNYNVDGPVDCSGVD</sequence>
<evidence type="ECO:0000313" key="1">
    <source>
        <dbReference type="EMBL" id="OLF06777.1"/>
    </source>
</evidence>
<reference evidence="1 2" key="1">
    <citation type="submission" date="2016-12" db="EMBL/GenBank/DDBJ databases">
        <title>The draft genome sequence of Actinophytocola xinjiangensis.</title>
        <authorList>
            <person name="Wang W."/>
            <person name="Yuan L."/>
        </authorList>
    </citation>
    <scope>NUCLEOTIDE SEQUENCE [LARGE SCALE GENOMIC DNA]</scope>
    <source>
        <strain evidence="1 2">CGMCC 4.4663</strain>
    </source>
</reference>
<name>A0A7Z0WHG0_9PSEU</name>
<comment type="caution">
    <text evidence="1">The sequence shown here is derived from an EMBL/GenBank/DDBJ whole genome shotgun (WGS) entry which is preliminary data.</text>
</comment>
<keyword evidence="2" id="KW-1185">Reference proteome</keyword>
<proteinExistence type="predicted"/>
<dbReference type="EMBL" id="MSIF01000019">
    <property type="protein sequence ID" value="OLF06777.1"/>
    <property type="molecule type" value="Genomic_DNA"/>
</dbReference>
<evidence type="ECO:0000313" key="2">
    <source>
        <dbReference type="Proteomes" id="UP000185696"/>
    </source>
</evidence>
<accession>A0A7Z0WHG0</accession>